<dbReference type="InterPro" id="IPR029479">
    <property type="entry name" value="Nitroreductase"/>
</dbReference>
<dbReference type="RefSeq" id="WP_282591788.1">
    <property type="nucleotide sequence ID" value="NZ_JAPAAF010000013.1"/>
</dbReference>
<dbReference type="InterPro" id="IPR050627">
    <property type="entry name" value="Nitroreductase/BluB"/>
</dbReference>
<evidence type="ECO:0000256" key="2">
    <source>
        <dbReference type="ARBA" id="ARBA00022643"/>
    </source>
</evidence>
<protein>
    <submittedName>
        <fullName evidence="5">Nitroreductase family protein</fullName>
    </submittedName>
</protein>
<gene>
    <name evidence="5" type="ORF">N2K84_10625</name>
</gene>
<evidence type="ECO:0000256" key="1">
    <source>
        <dbReference type="ARBA" id="ARBA00022630"/>
    </source>
</evidence>
<dbReference type="PANTHER" id="PTHR23026">
    <property type="entry name" value="NADPH NITROREDUCTASE"/>
    <property type="match status" value="1"/>
</dbReference>
<feature type="domain" description="Nitroreductase" evidence="4">
    <location>
        <begin position="160"/>
        <end position="209"/>
    </location>
</feature>
<name>A0AA41Y493_9BACT</name>
<keyword evidence="6" id="KW-1185">Reference proteome</keyword>
<dbReference type="AlphaFoldDB" id="A0AA41Y493"/>
<reference evidence="5" key="1">
    <citation type="submission" date="2022-10" db="EMBL/GenBank/DDBJ databases">
        <title>Gaoshiqiia sediminis gen. nov., sp. nov., isolated from coastal sediment.</title>
        <authorList>
            <person name="Yu W.X."/>
            <person name="Mu D.S."/>
            <person name="Du J.Z."/>
            <person name="Liang Y.Q."/>
        </authorList>
    </citation>
    <scope>NUCLEOTIDE SEQUENCE</scope>
    <source>
        <strain evidence="5">A06</strain>
    </source>
</reference>
<keyword evidence="1" id="KW-0285">Flavoprotein</keyword>
<organism evidence="5 6">
    <name type="scientific">Gaoshiqia sediminis</name>
    <dbReference type="NCBI Taxonomy" id="2986998"/>
    <lineage>
        <taxon>Bacteria</taxon>
        <taxon>Pseudomonadati</taxon>
        <taxon>Bacteroidota</taxon>
        <taxon>Bacteroidia</taxon>
        <taxon>Marinilabiliales</taxon>
        <taxon>Prolixibacteraceae</taxon>
        <taxon>Gaoshiqia</taxon>
    </lineage>
</organism>
<dbReference type="Gene3D" id="3.40.109.10">
    <property type="entry name" value="NADH Oxidase"/>
    <property type="match status" value="1"/>
</dbReference>
<dbReference type="GO" id="GO:0016491">
    <property type="term" value="F:oxidoreductase activity"/>
    <property type="evidence" value="ECO:0007669"/>
    <property type="project" value="UniProtKB-KW"/>
</dbReference>
<evidence type="ECO:0000313" key="5">
    <source>
        <dbReference type="EMBL" id="MCW0483186.1"/>
    </source>
</evidence>
<dbReference type="CDD" id="cd02062">
    <property type="entry name" value="Nitro_FMN_reductase"/>
    <property type="match status" value="1"/>
</dbReference>
<dbReference type="InterPro" id="IPR000415">
    <property type="entry name" value="Nitroreductase-like"/>
</dbReference>
<dbReference type="EMBL" id="JAPAAF010000013">
    <property type="protein sequence ID" value="MCW0483186.1"/>
    <property type="molecule type" value="Genomic_DNA"/>
</dbReference>
<proteinExistence type="predicted"/>
<dbReference type="Proteomes" id="UP001163821">
    <property type="component" value="Unassembled WGS sequence"/>
</dbReference>
<sequence>MKNLLKNIIPRRLRQWRMVYLTFGTDIKRYLTFLNYNFSSQDKYLGVIAMKYHVIEKGLTMPQTRFRFGKNHIFELCNIITEYHFKGYDINQFEIQYASMVLNEYRNFHHDQQYELEPEISTVINKTVAITNYSQSSTQLNFTSDSFFQSVNDQFPAFAQSRHTVRNYSPEKIPIEELIDAVRIAQNAPSSCNRQPVRAYIVTKDSAIKTILNLQGGNGGFGHLATSLFVITSNISLFQDVLERWQPTLNAGFFGMALLYALHFKKIGCATLNWSEDKRKDKKLRSFLNIPPNEHVHFLICCGYLPDEFLVAASLRKDVKNICEIIT</sequence>
<evidence type="ECO:0000256" key="3">
    <source>
        <dbReference type="ARBA" id="ARBA00023002"/>
    </source>
</evidence>
<evidence type="ECO:0000313" key="6">
    <source>
        <dbReference type="Proteomes" id="UP001163821"/>
    </source>
</evidence>
<dbReference type="PANTHER" id="PTHR23026:SF90">
    <property type="entry name" value="IODOTYROSINE DEIODINASE 1"/>
    <property type="match status" value="1"/>
</dbReference>
<keyword evidence="2" id="KW-0288">FMN</keyword>
<evidence type="ECO:0000259" key="4">
    <source>
        <dbReference type="Pfam" id="PF00881"/>
    </source>
</evidence>
<accession>A0AA41Y493</accession>
<keyword evidence="3" id="KW-0560">Oxidoreductase</keyword>
<comment type="caution">
    <text evidence="5">The sequence shown here is derived from an EMBL/GenBank/DDBJ whole genome shotgun (WGS) entry which is preliminary data.</text>
</comment>
<dbReference type="SUPFAM" id="SSF55469">
    <property type="entry name" value="FMN-dependent nitroreductase-like"/>
    <property type="match status" value="1"/>
</dbReference>
<dbReference type="Pfam" id="PF00881">
    <property type="entry name" value="Nitroreductase"/>
    <property type="match status" value="1"/>
</dbReference>